<dbReference type="Gene3D" id="4.10.1000.10">
    <property type="entry name" value="Zinc finger, CCCH-type"/>
    <property type="match status" value="1"/>
</dbReference>
<sequence>MVFYTDFVPCLDTCRWNLVSPEKPEALTVLNERSYGSKSPQEPLVTLCVESKVYSRCHHGPLCTYAHHISELGIQTPVNILYNMAPCGNYLSSGKCHAGKSCQFAHVDGKLHPKSWKDHRMIEHDVSSIDDSPTISPNRGCHDQTPSLAEACAIHKLAPPEPPIDREKFRKIDFFDFSHWYPHLESLAKPATDAASAPATAPTPEQPEPAPEDPPYHLIDFILPEAIPLKYDGPEPTPDRGNDFTPYYEDHKYPLPFYYTDLYMMTQNIIAYRNEPWCIPTRNRDDGFDPFFY</sequence>
<evidence type="ECO:0000256" key="4">
    <source>
        <dbReference type="PROSITE-ProRule" id="PRU00723"/>
    </source>
</evidence>
<feature type="zinc finger region" description="C3H1-type" evidence="4">
    <location>
        <begin position="81"/>
        <end position="109"/>
    </location>
</feature>
<evidence type="ECO:0000259" key="6">
    <source>
        <dbReference type="PROSITE" id="PS50103"/>
    </source>
</evidence>
<evidence type="ECO:0000313" key="7">
    <source>
        <dbReference type="Proteomes" id="UP000492821"/>
    </source>
</evidence>
<evidence type="ECO:0000256" key="1">
    <source>
        <dbReference type="ARBA" id="ARBA00022723"/>
    </source>
</evidence>
<dbReference type="WBParaSite" id="Pan_g23530.t1">
    <property type="protein sequence ID" value="Pan_g23530.t1"/>
    <property type="gene ID" value="Pan_g23530"/>
</dbReference>
<feature type="compositionally biased region" description="Low complexity" evidence="5">
    <location>
        <begin position="191"/>
        <end position="203"/>
    </location>
</feature>
<dbReference type="InterPro" id="IPR036855">
    <property type="entry name" value="Znf_CCCH_sf"/>
</dbReference>
<proteinExistence type="predicted"/>
<keyword evidence="1 4" id="KW-0479">Metal-binding</keyword>
<reference evidence="7" key="1">
    <citation type="journal article" date="2013" name="Genetics">
        <title>The draft genome and transcriptome of Panagrellus redivivus are shaped by the harsh demands of a free-living lifestyle.</title>
        <authorList>
            <person name="Srinivasan J."/>
            <person name="Dillman A.R."/>
            <person name="Macchietto M.G."/>
            <person name="Heikkinen L."/>
            <person name="Lakso M."/>
            <person name="Fracchia K.M."/>
            <person name="Antoshechkin I."/>
            <person name="Mortazavi A."/>
            <person name="Wong G."/>
            <person name="Sternberg P.W."/>
        </authorList>
    </citation>
    <scope>NUCLEOTIDE SEQUENCE [LARGE SCALE GENOMIC DNA]</scope>
    <source>
        <strain evidence="7">MT8872</strain>
    </source>
</reference>
<name>A0A7E4ZXN7_PANRE</name>
<feature type="compositionally biased region" description="Pro residues" evidence="5">
    <location>
        <begin position="204"/>
        <end position="213"/>
    </location>
</feature>
<keyword evidence="2 4" id="KW-0863">Zinc-finger</keyword>
<feature type="domain" description="C3H1-type" evidence="6">
    <location>
        <begin position="81"/>
        <end position="109"/>
    </location>
</feature>
<dbReference type="PROSITE" id="PS50103">
    <property type="entry name" value="ZF_C3H1"/>
    <property type="match status" value="1"/>
</dbReference>
<protein>
    <submittedName>
        <fullName evidence="8">C3H1-type domain-containing protein</fullName>
    </submittedName>
</protein>
<dbReference type="AlphaFoldDB" id="A0A7E4ZXN7"/>
<dbReference type="Pfam" id="PF00642">
    <property type="entry name" value="zf-CCCH"/>
    <property type="match status" value="1"/>
</dbReference>
<dbReference type="Proteomes" id="UP000492821">
    <property type="component" value="Unassembled WGS sequence"/>
</dbReference>
<evidence type="ECO:0000256" key="5">
    <source>
        <dbReference type="SAM" id="MobiDB-lite"/>
    </source>
</evidence>
<feature type="region of interest" description="Disordered" evidence="5">
    <location>
        <begin position="191"/>
        <end position="215"/>
    </location>
</feature>
<dbReference type="InterPro" id="IPR000571">
    <property type="entry name" value="Znf_CCCH"/>
</dbReference>
<evidence type="ECO:0000256" key="3">
    <source>
        <dbReference type="ARBA" id="ARBA00022833"/>
    </source>
</evidence>
<dbReference type="SUPFAM" id="SSF90229">
    <property type="entry name" value="CCCH zinc finger"/>
    <property type="match status" value="1"/>
</dbReference>
<dbReference type="GO" id="GO:0008270">
    <property type="term" value="F:zinc ion binding"/>
    <property type="evidence" value="ECO:0007669"/>
    <property type="project" value="UniProtKB-KW"/>
</dbReference>
<evidence type="ECO:0000313" key="8">
    <source>
        <dbReference type="WBParaSite" id="Pan_g23530.t1"/>
    </source>
</evidence>
<organism evidence="7 8">
    <name type="scientific">Panagrellus redivivus</name>
    <name type="common">Microworm</name>
    <dbReference type="NCBI Taxonomy" id="6233"/>
    <lineage>
        <taxon>Eukaryota</taxon>
        <taxon>Metazoa</taxon>
        <taxon>Ecdysozoa</taxon>
        <taxon>Nematoda</taxon>
        <taxon>Chromadorea</taxon>
        <taxon>Rhabditida</taxon>
        <taxon>Tylenchina</taxon>
        <taxon>Panagrolaimomorpha</taxon>
        <taxon>Panagrolaimoidea</taxon>
        <taxon>Panagrolaimidae</taxon>
        <taxon>Panagrellus</taxon>
    </lineage>
</organism>
<dbReference type="SMART" id="SM00356">
    <property type="entry name" value="ZnF_C3H1"/>
    <property type="match status" value="2"/>
</dbReference>
<evidence type="ECO:0000256" key="2">
    <source>
        <dbReference type="ARBA" id="ARBA00022771"/>
    </source>
</evidence>
<accession>A0A7E4ZXN7</accession>
<reference evidence="8" key="2">
    <citation type="submission" date="2020-10" db="UniProtKB">
        <authorList>
            <consortium name="WormBaseParasite"/>
        </authorList>
    </citation>
    <scope>IDENTIFICATION</scope>
</reference>
<keyword evidence="7" id="KW-1185">Reference proteome</keyword>
<keyword evidence="3 4" id="KW-0862">Zinc</keyword>